<dbReference type="InterPro" id="IPR001848">
    <property type="entry name" value="Ribosomal_uS10"/>
</dbReference>
<proteinExistence type="inferred from homology"/>
<dbReference type="GO" id="GO:1990904">
    <property type="term" value="C:ribonucleoprotein complex"/>
    <property type="evidence" value="ECO:0007669"/>
    <property type="project" value="UniProtKB-KW"/>
</dbReference>
<evidence type="ECO:0000256" key="1">
    <source>
        <dbReference type="ARBA" id="ARBA00007102"/>
    </source>
</evidence>
<dbReference type="SUPFAM" id="SSF54999">
    <property type="entry name" value="Ribosomal protein S10"/>
    <property type="match status" value="1"/>
</dbReference>
<dbReference type="SMART" id="SM01403">
    <property type="entry name" value="Ribosomal_S10"/>
    <property type="match status" value="1"/>
</dbReference>
<reference evidence="5" key="2">
    <citation type="journal article" date="2006" name="RNA">
        <title>Hybrid E. coli--Mitochondrial ribonuclease P RNAs are catalytically active.</title>
        <authorList>
            <person name="Seif E."/>
            <person name="Cadieux A."/>
            <person name="Lang B.F."/>
        </authorList>
    </citation>
    <scope>NUCLEOTIDE SEQUENCE</scope>
    <source>
        <strain evidence="5">ATCC 50284</strain>
    </source>
</reference>
<dbReference type="NCBIfam" id="TIGR01049">
    <property type="entry name" value="rpsJ_bact"/>
    <property type="match status" value="1"/>
</dbReference>
<dbReference type="Gene3D" id="3.30.70.600">
    <property type="entry name" value="Ribosomal protein S10 domain"/>
    <property type="match status" value="1"/>
</dbReference>
<dbReference type="GO" id="GO:0006412">
    <property type="term" value="P:translation"/>
    <property type="evidence" value="ECO:0007669"/>
    <property type="project" value="InterPro"/>
</dbReference>
<sequence>MFITKCSLHLKSFDLDVLKNSCILITNKKNSFKNLKIIGPISLPTKIKKITVLRSPHIDKKSREQFEMRTYAKTIQIETLTKNSNEIIDFIEQFKNNLFFGLNIKVVFTYSKDLLL</sequence>
<keyword evidence="3" id="KW-0687">Ribonucleoprotein</keyword>
<dbReference type="PANTHER" id="PTHR11700">
    <property type="entry name" value="30S RIBOSOMAL PROTEIN S10 FAMILY MEMBER"/>
    <property type="match status" value="1"/>
</dbReference>
<dbReference type="HAMAP" id="MF_00508">
    <property type="entry name" value="Ribosomal_uS10"/>
    <property type="match status" value="1"/>
</dbReference>
<evidence type="ECO:0000256" key="2">
    <source>
        <dbReference type="ARBA" id="ARBA00022980"/>
    </source>
</evidence>
<reference evidence="5" key="1">
    <citation type="journal article" date="2004" name="RNA">
        <title>Mitochondrial 3' tRNA editing in the jakobid Seculamonas ecuadoriensis: a novel mechanism and implications for tRNA processing.</title>
        <authorList>
            <person name="Leigh J."/>
            <person name="Lang B.F."/>
        </authorList>
    </citation>
    <scope>NUCLEOTIDE SEQUENCE</scope>
    <source>
        <strain evidence="5">ATCC 50284</strain>
    </source>
</reference>
<dbReference type="EMBL" id="KC353358">
    <property type="protein sequence ID" value="AGH24402.1"/>
    <property type="molecule type" value="Genomic_DNA"/>
</dbReference>
<reference evidence="5" key="3">
    <citation type="journal article" date="2013" name="Genome Biol. Evol.">
        <title>Strikingly bacteria-like and gene-rich mitochondrial genomes throughout jakobid protists.</title>
        <authorList>
            <person name="Burger G."/>
            <person name="Gray M.W."/>
            <person name="Forget L."/>
            <person name="Lang B.F."/>
        </authorList>
    </citation>
    <scope>NUCLEOTIDE SEQUENCE</scope>
    <source>
        <strain evidence="5">ATCC 50284</strain>
    </source>
</reference>
<geneLocation type="mitochondrion" evidence="5"/>
<accession>M4QAJ9</accession>
<gene>
    <name evidence="5" type="primary">rps10</name>
</gene>
<comment type="similarity">
    <text evidence="1">Belongs to the universal ribosomal protein uS10 family.</text>
</comment>
<evidence type="ECO:0000256" key="3">
    <source>
        <dbReference type="ARBA" id="ARBA00023274"/>
    </source>
</evidence>
<keyword evidence="2 5" id="KW-0689">Ribosomal protein</keyword>
<evidence type="ECO:0000313" key="5">
    <source>
        <dbReference type="EMBL" id="AGH24402.1"/>
    </source>
</evidence>
<dbReference type="GO" id="GO:0005840">
    <property type="term" value="C:ribosome"/>
    <property type="evidence" value="ECO:0007669"/>
    <property type="project" value="UniProtKB-KW"/>
</dbReference>
<organism evidence="5">
    <name type="scientific">Reclinomonas americana ATCC 50284</name>
    <dbReference type="NCBI Taxonomy" id="1295595"/>
    <lineage>
        <taxon>Eukaryota</taxon>
        <taxon>Discoba</taxon>
        <taxon>Jakobida</taxon>
        <taxon>Histionina</taxon>
        <taxon>Histionidae</taxon>
        <taxon>Reclinomonas</taxon>
    </lineage>
</organism>
<dbReference type="Pfam" id="PF00338">
    <property type="entry name" value="Ribosomal_S10"/>
    <property type="match status" value="1"/>
</dbReference>
<protein>
    <submittedName>
        <fullName evidence="5">Ribosomal protein S10</fullName>
    </submittedName>
</protein>
<dbReference type="InterPro" id="IPR036838">
    <property type="entry name" value="Ribosomal_uS10_dom_sf"/>
</dbReference>
<dbReference type="PRINTS" id="PR00971">
    <property type="entry name" value="RIBOSOMALS10"/>
</dbReference>
<name>M4QAJ9_RECAM</name>
<dbReference type="AlphaFoldDB" id="M4QAJ9"/>
<dbReference type="GO" id="GO:0003735">
    <property type="term" value="F:structural constituent of ribosome"/>
    <property type="evidence" value="ECO:0007669"/>
    <property type="project" value="InterPro"/>
</dbReference>
<evidence type="ECO:0000259" key="4">
    <source>
        <dbReference type="SMART" id="SM01403"/>
    </source>
</evidence>
<feature type="domain" description="Small ribosomal subunit protein uS10" evidence="4">
    <location>
        <begin position="7"/>
        <end position="107"/>
    </location>
</feature>
<keyword evidence="5" id="KW-0496">Mitochondrion</keyword>
<dbReference type="InterPro" id="IPR027486">
    <property type="entry name" value="Ribosomal_uS10_dom"/>
</dbReference>